<evidence type="ECO:0000259" key="4">
    <source>
        <dbReference type="PROSITE" id="PS50949"/>
    </source>
</evidence>
<dbReference type="RefSeq" id="WP_070017552.1">
    <property type="nucleotide sequence ID" value="NZ_LJGW01000271.1"/>
</dbReference>
<dbReference type="PATRIC" id="fig|518642.10.peg.3346"/>
<dbReference type="SUPFAM" id="SSF48008">
    <property type="entry name" value="GntR ligand-binding domain-like"/>
    <property type="match status" value="1"/>
</dbReference>
<dbReference type="InterPro" id="IPR000524">
    <property type="entry name" value="Tscrpt_reg_HTH_GntR"/>
</dbReference>
<evidence type="ECO:0000256" key="3">
    <source>
        <dbReference type="ARBA" id="ARBA00023163"/>
    </source>
</evidence>
<dbReference type="Pfam" id="PF07729">
    <property type="entry name" value="FCD"/>
    <property type="match status" value="1"/>
</dbReference>
<evidence type="ECO:0000313" key="5">
    <source>
        <dbReference type="EMBL" id="OEV10767.1"/>
    </source>
</evidence>
<sequence length="215" mass="23381">MKVARVVAPVRAQVVEALRAEIVSGVLAPGQRLVERELCERLDVARNTVREACRQLEAEGFLEIPPHKGPVVAVLTQAQARDVYELREALECFAVRLFAERASDEQVATLKERLGELAAAHRSEDTSAMLQAKEEFYEVLYAGAGNAALESQAGLLQGRLARLRSLSLSRPGRAAQSIAEIEEVVRAIESRDASLASDLWCAHVRNAAASALESP</sequence>
<dbReference type="EMBL" id="LJGW01000271">
    <property type="protein sequence ID" value="OEV10767.1"/>
    <property type="molecule type" value="Genomic_DNA"/>
</dbReference>
<feature type="domain" description="HTH gntR-type" evidence="4">
    <location>
        <begin position="8"/>
        <end position="75"/>
    </location>
</feature>
<dbReference type="Proteomes" id="UP000176005">
    <property type="component" value="Unassembled WGS sequence"/>
</dbReference>
<dbReference type="SUPFAM" id="SSF46785">
    <property type="entry name" value="Winged helix' DNA-binding domain"/>
    <property type="match status" value="1"/>
</dbReference>
<keyword evidence="1" id="KW-0805">Transcription regulation</keyword>
<dbReference type="PRINTS" id="PR00035">
    <property type="entry name" value="HTHGNTR"/>
</dbReference>
<keyword evidence="2" id="KW-0238">DNA-binding</keyword>
<dbReference type="Pfam" id="PF00392">
    <property type="entry name" value="GntR"/>
    <property type="match status" value="1"/>
</dbReference>
<evidence type="ECO:0000256" key="1">
    <source>
        <dbReference type="ARBA" id="ARBA00023015"/>
    </source>
</evidence>
<accession>A0A1E7L3K0</accession>
<dbReference type="InterPro" id="IPR036388">
    <property type="entry name" value="WH-like_DNA-bd_sf"/>
</dbReference>
<organism evidence="5 6">
    <name type="scientific">Streptomyces nanshensis</name>
    <dbReference type="NCBI Taxonomy" id="518642"/>
    <lineage>
        <taxon>Bacteria</taxon>
        <taxon>Bacillati</taxon>
        <taxon>Actinomycetota</taxon>
        <taxon>Actinomycetes</taxon>
        <taxon>Kitasatosporales</taxon>
        <taxon>Streptomycetaceae</taxon>
        <taxon>Streptomyces</taxon>
    </lineage>
</organism>
<dbReference type="PANTHER" id="PTHR43537:SF24">
    <property type="entry name" value="GLUCONATE OPERON TRANSCRIPTIONAL REPRESSOR"/>
    <property type="match status" value="1"/>
</dbReference>
<dbReference type="GO" id="GO:0003677">
    <property type="term" value="F:DNA binding"/>
    <property type="evidence" value="ECO:0007669"/>
    <property type="project" value="UniProtKB-KW"/>
</dbReference>
<dbReference type="InterPro" id="IPR008920">
    <property type="entry name" value="TF_FadR/GntR_C"/>
</dbReference>
<proteinExistence type="predicted"/>
<evidence type="ECO:0000256" key="2">
    <source>
        <dbReference type="ARBA" id="ARBA00023125"/>
    </source>
</evidence>
<name>A0A1E7L3K0_9ACTN</name>
<dbReference type="InterPro" id="IPR036390">
    <property type="entry name" value="WH_DNA-bd_sf"/>
</dbReference>
<protein>
    <recommendedName>
        <fullName evidence="4">HTH gntR-type domain-containing protein</fullName>
    </recommendedName>
</protein>
<dbReference type="AlphaFoldDB" id="A0A1E7L3K0"/>
<dbReference type="GO" id="GO:0003700">
    <property type="term" value="F:DNA-binding transcription factor activity"/>
    <property type="evidence" value="ECO:0007669"/>
    <property type="project" value="InterPro"/>
</dbReference>
<dbReference type="PANTHER" id="PTHR43537">
    <property type="entry name" value="TRANSCRIPTIONAL REGULATOR, GNTR FAMILY"/>
    <property type="match status" value="1"/>
</dbReference>
<reference evidence="5 6" key="1">
    <citation type="journal article" date="2016" name="Front. Microbiol.">
        <title>Comparative Genomics Analysis of Streptomyces Species Reveals Their Adaptation to the Marine Environment and Their Diversity at the Genomic Level.</title>
        <authorList>
            <person name="Tian X."/>
            <person name="Zhang Z."/>
            <person name="Yang T."/>
            <person name="Chen M."/>
            <person name="Li J."/>
            <person name="Chen F."/>
            <person name="Yang J."/>
            <person name="Li W."/>
            <person name="Zhang B."/>
            <person name="Zhang Z."/>
            <person name="Wu J."/>
            <person name="Zhang C."/>
            <person name="Long L."/>
            <person name="Xiao J."/>
        </authorList>
    </citation>
    <scope>NUCLEOTIDE SEQUENCE [LARGE SCALE GENOMIC DNA]</scope>
    <source>
        <strain evidence="5 6">SCSIO 10429</strain>
    </source>
</reference>
<keyword evidence="6" id="KW-1185">Reference proteome</keyword>
<dbReference type="PROSITE" id="PS50949">
    <property type="entry name" value="HTH_GNTR"/>
    <property type="match status" value="1"/>
</dbReference>
<comment type="caution">
    <text evidence="5">The sequence shown here is derived from an EMBL/GenBank/DDBJ whole genome shotgun (WGS) entry which is preliminary data.</text>
</comment>
<dbReference type="Gene3D" id="1.20.120.530">
    <property type="entry name" value="GntR ligand-binding domain-like"/>
    <property type="match status" value="1"/>
</dbReference>
<dbReference type="SMART" id="SM00895">
    <property type="entry name" value="FCD"/>
    <property type="match status" value="1"/>
</dbReference>
<keyword evidence="3" id="KW-0804">Transcription</keyword>
<dbReference type="Gene3D" id="1.10.10.10">
    <property type="entry name" value="Winged helix-like DNA-binding domain superfamily/Winged helix DNA-binding domain"/>
    <property type="match status" value="1"/>
</dbReference>
<evidence type="ECO:0000313" key="6">
    <source>
        <dbReference type="Proteomes" id="UP000176005"/>
    </source>
</evidence>
<dbReference type="InterPro" id="IPR011711">
    <property type="entry name" value="GntR_C"/>
</dbReference>
<gene>
    <name evidence="5" type="ORF">AN218_15945</name>
</gene>
<dbReference type="SMART" id="SM00345">
    <property type="entry name" value="HTH_GNTR"/>
    <property type="match status" value="1"/>
</dbReference>
<dbReference type="CDD" id="cd07377">
    <property type="entry name" value="WHTH_GntR"/>
    <property type="match status" value="1"/>
</dbReference>